<keyword evidence="2" id="KW-1185">Reference proteome</keyword>
<organism evidence="1 2">
    <name type="scientific">Auriscalpium vulgare</name>
    <dbReference type="NCBI Taxonomy" id="40419"/>
    <lineage>
        <taxon>Eukaryota</taxon>
        <taxon>Fungi</taxon>
        <taxon>Dikarya</taxon>
        <taxon>Basidiomycota</taxon>
        <taxon>Agaricomycotina</taxon>
        <taxon>Agaricomycetes</taxon>
        <taxon>Russulales</taxon>
        <taxon>Auriscalpiaceae</taxon>
        <taxon>Auriscalpium</taxon>
    </lineage>
</organism>
<gene>
    <name evidence="1" type="ORF">FA95DRAFT_1580220</name>
</gene>
<reference evidence="1" key="1">
    <citation type="submission" date="2021-02" db="EMBL/GenBank/DDBJ databases">
        <authorList>
            <consortium name="DOE Joint Genome Institute"/>
            <person name="Ahrendt S."/>
            <person name="Looney B.P."/>
            <person name="Miyauchi S."/>
            <person name="Morin E."/>
            <person name="Drula E."/>
            <person name="Courty P.E."/>
            <person name="Chicoki N."/>
            <person name="Fauchery L."/>
            <person name="Kohler A."/>
            <person name="Kuo A."/>
            <person name="Labutti K."/>
            <person name="Pangilinan J."/>
            <person name="Lipzen A."/>
            <person name="Riley R."/>
            <person name="Andreopoulos W."/>
            <person name="He G."/>
            <person name="Johnson J."/>
            <person name="Barry K.W."/>
            <person name="Grigoriev I.V."/>
            <person name="Nagy L."/>
            <person name="Hibbett D."/>
            <person name="Henrissat B."/>
            <person name="Matheny P.B."/>
            <person name="Labbe J."/>
            <person name="Martin F."/>
        </authorList>
    </citation>
    <scope>NUCLEOTIDE SEQUENCE</scope>
    <source>
        <strain evidence="1">FP105234-sp</strain>
    </source>
</reference>
<dbReference type="Proteomes" id="UP000814033">
    <property type="component" value="Unassembled WGS sequence"/>
</dbReference>
<sequence>MATETQTAPELTVLHRVASIPVISDSLSAVHSSLSSNQYTRSPYSSAQALSTSALRYTEPLAQRFAPLIVTADSYGNKAVDFVASRYPYPFTTPTNDIVNDIKERSAHAQGVATKTIDERVRSPAYAAAEGIDQRFAPLVDYFAAAVSKLHGAAGQNGTTQEPASPGADAKYQYQRAFALGQDLKDTVYVYSSEQVKQLQAQNALVQRATATAQSISQLASSSVTATQTRAAQLSDTMVQELRHIQASTAQLPAHLQASFKPVQEGISGTVTDLTAVLNSDAPRGEKLEKLKATVTARVQPVLNAAATRVQELLATVTTRAEATKENVANGSSAEH</sequence>
<reference evidence="1" key="2">
    <citation type="journal article" date="2022" name="New Phytol.">
        <title>Evolutionary transition to the ectomycorrhizal habit in the genomes of a hyperdiverse lineage of mushroom-forming fungi.</title>
        <authorList>
            <person name="Looney B."/>
            <person name="Miyauchi S."/>
            <person name="Morin E."/>
            <person name="Drula E."/>
            <person name="Courty P.E."/>
            <person name="Kohler A."/>
            <person name="Kuo A."/>
            <person name="LaButti K."/>
            <person name="Pangilinan J."/>
            <person name="Lipzen A."/>
            <person name="Riley R."/>
            <person name="Andreopoulos W."/>
            <person name="He G."/>
            <person name="Johnson J."/>
            <person name="Nolan M."/>
            <person name="Tritt A."/>
            <person name="Barry K.W."/>
            <person name="Grigoriev I.V."/>
            <person name="Nagy L.G."/>
            <person name="Hibbett D."/>
            <person name="Henrissat B."/>
            <person name="Matheny P.B."/>
            <person name="Labbe J."/>
            <person name="Martin F.M."/>
        </authorList>
    </citation>
    <scope>NUCLEOTIDE SEQUENCE</scope>
    <source>
        <strain evidence="1">FP105234-sp</strain>
    </source>
</reference>
<proteinExistence type="predicted"/>
<evidence type="ECO:0000313" key="2">
    <source>
        <dbReference type="Proteomes" id="UP000814033"/>
    </source>
</evidence>
<name>A0ACB8S8C7_9AGAM</name>
<accession>A0ACB8S8C7</accession>
<dbReference type="EMBL" id="MU275847">
    <property type="protein sequence ID" value="KAI0052120.1"/>
    <property type="molecule type" value="Genomic_DNA"/>
</dbReference>
<evidence type="ECO:0000313" key="1">
    <source>
        <dbReference type="EMBL" id="KAI0052120.1"/>
    </source>
</evidence>
<protein>
    <submittedName>
        <fullName evidence="1">Uncharacterized protein</fullName>
    </submittedName>
</protein>
<comment type="caution">
    <text evidence="1">The sequence shown here is derived from an EMBL/GenBank/DDBJ whole genome shotgun (WGS) entry which is preliminary data.</text>
</comment>